<evidence type="ECO:0000259" key="4">
    <source>
        <dbReference type="Pfam" id="PF17168"/>
    </source>
</evidence>
<feature type="domain" description="Glutaminase A central" evidence="3">
    <location>
        <begin position="344"/>
        <end position="696"/>
    </location>
</feature>
<keyword evidence="6" id="KW-1185">Reference proteome</keyword>
<dbReference type="InterPro" id="IPR032514">
    <property type="entry name" value="GtaA_central"/>
</dbReference>
<dbReference type="InterPro" id="IPR052743">
    <property type="entry name" value="Glutaminase_GtaA"/>
</dbReference>
<dbReference type="PANTHER" id="PTHR31987">
    <property type="entry name" value="GLUTAMINASE A-RELATED"/>
    <property type="match status" value="1"/>
</dbReference>
<dbReference type="EMBL" id="KV429033">
    <property type="protein sequence ID" value="KZT74310.1"/>
    <property type="molecule type" value="Genomic_DNA"/>
</dbReference>
<dbReference type="SUPFAM" id="SSF48208">
    <property type="entry name" value="Six-hairpin glycosidases"/>
    <property type="match status" value="1"/>
</dbReference>
<dbReference type="STRING" id="1314783.A0A165U2M6"/>
<name>A0A165U2M6_9APHY</name>
<dbReference type="InterPro" id="IPR033433">
    <property type="entry name" value="GtaA_N"/>
</dbReference>
<dbReference type="Pfam" id="PF16335">
    <property type="entry name" value="GtaA_6_Hairpin"/>
    <property type="match status" value="1"/>
</dbReference>
<feature type="domain" description="Glutaminase A N-terminal" evidence="4">
    <location>
        <begin position="109"/>
        <end position="339"/>
    </location>
</feature>
<organism evidence="5 6">
    <name type="scientific">Daedalea quercina L-15889</name>
    <dbReference type="NCBI Taxonomy" id="1314783"/>
    <lineage>
        <taxon>Eukaryota</taxon>
        <taxon>Fungi</taxon>
        <taxon>Dikarya</taxon>
        <taxon>Basidiomycota</taxon>
        <taxon>Agaricomycotina</taxon>
        <taxon>Agaricomycetes</taxon>
        <taxon>Polyporales</taxon>
        <taxon>Fomitopsis</taxon>
    </lineage>
</organism>
<dbReference type="Pfam" id="PF17168">
    <property type="entry name" value="DUF5127"/>
    <property type="match status" value="1"/>
</dbReference>
<feature type="region of interest" description="Disordered" evidence="1">
    <location>
        <begin position="703"/>
        <end position="730"/>
    </location>
</feature>
<keyword evidence="2" id="KW-0732">Signal</keyword>
<dbReference type="GO" id="GO:0005975">
    <property type="term" value="P:carbohydrate metabolic process"/>
    <property type="evidence" value="ECO:0007669"/>
    <property type="project" value="InterPro"/>
</dbReference>
<feature type="chain" id="PRO_5007867388" evidence="2">
    <location>
        <begin position="21"/>
        <end position="760"/>
    </location>
</feature>
<evidence type="ECO:0000313" key="6">
    <source>
        <dbReference type="Proteomes" id="UP000076727"/>
    </source>
</evidence>
<gene>
    <name evidence="5" type="ORF">DAEQUDRAFT_761180</name>
</gene>
<evidence type="ECO:0000256" key="2">
    <source>
        <dbReference type="SAM" id="SignalP"/>
    </source>
</evidence>
<accession>A0A165U2M6</accession>
<protein>
    <submittedName>
        <fullName evidence="5">DUF1793-domain-containing protein</fullName>
    </submittedName>
</protein>
<dbReference type="AlphaFoldDB" id="A0A165U2M6"/>
<evidence type="ECO:0000256" key="1">
    <source>
        <dbReference type="SAM" id="MobiDB-lite"/>
    </source>
</evidence>
<dbReference type="InterPro" id="IPR008928">
    <property type="entry name" value="6-hairpin_glycosidase_sf"/>
</dbReference>
<evidence type="ECO:0000313" key="5">
    <source>
        <dbReference type="EMBL" id="KZT74310.1"/>
    </source>
</evidence>
<reference evidence="5 6" key="1">
    <citation type="journal article" date="2016" name="Mol. Biol. Evol.">
        <title>Comparative Genomics of Early-Diverging Mushroom-Forming Fungi Provides Insights into the Origins of Lignocellulose Decay Capabilities.</title>
        <authorList>
            <person name="Nagy L.G."/>
            <person name="Riley R."/>
            <person name="Tritt A."/>
            <person name="Adam C."/>
            <person name="Daum C."/>
            <person name="Floudas D."/>
            <person name="Sun H."/>
            <person name="Yadav J.S."/>
            <person name="Pangilinan J."/>
            <person name="Larsson K.H."/>
            <person name="Matsuura K."/>
            <person name="Barry K."/>
            <person name="Labutti K."/>
            <person name="Kuo R."/>
            <person name="Ohm R.A."/>
            <person name="Bhattacharya S.S."/>
            <person name="Shirouzu T."/>
            <person name="Yoshinaga Y."/>
            <person name="Martin F.M."/>
            <person name="Grigoriev I.V."/>
            <person name="Hibbett D.S."/>
        </authorList>
    </citation>
    <scope>NUCLEOTIDE SEQUENCE [LARGE SCALE GENOMIC DNA]</scope>
    <source>
        <strain evidence="5 6">L-15889</strain>
    </source>
</reference>
<feature type="signal peptide" evidence="2">
    <location>
        <begin position="1"/>
        <end position="20"/>
    </location>
</feature>
<dbReference type="OrthoDB" id="431715at2759"/>
<sequence>MFGLLSFLVTLFAWVGFAHGSIAWKATPFNPPSVPLAVRSPYLSAWLPQSAGSGSSLSNSWPQFWNGDVLGWAGFVTVDGVAYSFLGSASVPDVTLKEATQTALSWTSTQSVFTLTAGSVQLTVTFLSPVEPTNLVNQSLPFSYMAVNATPTDGESHSVQVYSDISSEWISGNDAQKVNWTTTTGDVIIHQAQLQQQTLFADSDDRIQYGSVYYASVSSSGTTWQTGEDTVLRAQFIKNGTLLNTQDTNYRAINDSWPCYAFAHDLGNITGTSDTVVFVVGHARDPTISYVTSGGSMQSRSSLYLSQYSSIDDAVTTFAQDYSNALSRANALDAEISNDASAVSDNYTDIVALSVRQTFGAVELTYTPGNTSDVMAFVKEISSSGAISTTDVIYPAWPLFLYTNTAIGKALLLPLLEYQATGQYPNKWACHDLGPQYPKATGYPSGNDTRMPVEESGNMLIMTLSYTQKTNDLSLIRTYYNLLDQWAQYLVSNALDPSNQMSSDAFAGSLANQTNLAIKGIIGIKAMAQIASLLGNSSGSSNYDSIASSYVQKWQQMATTSDGMHLTLQYGNSSTWGIAYNLYADKLLGTNIVPSSVYEMQTQWYTSVENTYGVPLDTRNTYVLSNEEIWGAAIMTSTSARNQLIDFVHKYLASNLNTLPLSEWYDTATGKTICGTGGSCTPFRARPVVGGHLALLVASASNSTSGTTITAGPTATGTSPETTSTSTTSSHSSAMSLVSQMMLSTLCLPALAVSVLFLSL</sequence>
<proteinExistence type="predicted"/>
<dbReference type="PANTHER" id="PTHR31987:SF1">
    <property type="entry name" value="GLUTAMINASE A"/>
    <property type="match status" value="1"/>
</dbReference>
<dbReference type="Proteomes" id="UP000076727">
    <property type="component" value="Unassembled WGS sequence"/>
</dbReference>
<evidence type="ECO:0000259" key="3">
    <source>
        <dbReference type="Pfam" id="PF16335"/>
    </source>
</evidence>